<sequence length="261" mass="29560">MRLLNVHTRQLEEFFGEGIPLYAILSHTWGAEEKQGYAKIDGCCRQAARHGLRYVWIDTCCIDKMSSAELSEAINSMFRWYEAANLCYDYLEDVASGLDAFGPRSKFQTSRWFTRGWTLQELLAPRRVLFFASDWTPIFDSTVAGSLEGLQGGQGPMRSKQPQLLSGIAGIPESVLQRHKETIFRFSSVQIFLGGVTTRIEDMAYCLLGILGVNMPLLYGEGDRAFVRLQEVILSSSDDISVLAWGYDRLSWKLTENQYHS</sequence>
<gene>
    <name evidence="2" type="ORF">BDW02DRAFT_642873</name>
</gene>
<dbReference type="InterPro" id="IPR010730">
    <property type="entry name" value="HET"/>
</dbReference>
<protein>
    <submittedName>
        <fullName evidence="2">HET-domain-containing protein</fullName>
    </submittedName>
</protein>
<dbReference type="Pfam" id="PF06985">
    <property type="entry name" value="HET"/>
    <property type="match status" value="1"/>
</dbReference>
<name>A0A6A5K4L8_9PLEO</name>
<accession>A0A6A5K4L8</accession>
<proteinExistence type="predicted"/>
<dbReference type="OrthoDB" id="674604at2759"/>
<keyword evidence="3" id="KW-1185">Reference proteome</keyword>
<organism evidence="2 3">
    <name type="scientific">Decorospora gaudefroyi</name>
    <dbReference type="NCBI Taxonomy" id="184978"/>
    <lineage>
        <taxon>Eukaryota</taxon>
        <taxon>Fungi</taxon>
        <taxon>Dikarya</taxon>
        <taxon>Ascomycota</taxon>
        <taxon>Pezizomycotina</taxon>
        <taxon>Dothideomycetes</taxon>
        <taxon>Pleosporomycetidae</taxon>
        <taxon>Pleosporales</taxon>
        <taxon>Pleosporineae</taxon>
        <taxon>Pleosporaceae</taxon>
        <taxon>Decorospora</taxon>
    </lineage>
</organism>
<dbReference type="PANTHER" id="PTHR10622:SF10">
    <property type="entry name" value="HET DOMAIN-CONTAINING PROTEIN"/>
    <property type="match status" value="1"/>
</dbReference>
<dbReference type="AlphaFoldDB" id="A0A6A5K4L8"/>
<evidence type="ECO:0000259" key="1">
    <source>
        <dbReference type="Pfam" id="PF06985"/>
    </source>
</evidence>
<dbReference type="EMBL" id="ML975444">
    <property type="protein sequence ID" value="KAF1829424.1"/>
    <property type="molecule type" value="Genomic_DNA"/>
</dbReference>
<evidence type="ECO:0000313" key="3">
    <source>
        <dbReference type="Proteomes" id="UP000800040"/>
    </source>
</evidence>
<evidence type="ECO:0000313" key="2">
    <source>
        <dbReference type="EMBL" id="KAF1829424.1"/>
    </source>
</evidence>
<dbReference type="PANTHER" id="PTHR10622">
    <property type="entry name" value="HET DOMAIN-CONTAINING PROTEIN"/>
    <property type="match status" value="1"/>
</dbReference>
<dbReference type="Proteomes" id="UP000800040">
    <property type="component" value="Unassembled WGS sequence"/>
</dbReference>
<reference evidence="2" key="1">
    <citation type="submission" date="2020-01" db="EMBL/GenBank/DDBJ databases">
        <authorList>
            <consortium name="DOE Joint Genome Institute"/>
            <person name="Haridas S."/>
            <person name="Albert R."/>
            <person name="Binder M."/>
            <person name="Bloem J."/>
            <person name="Labutti K."/>
            <person name="Salamov A."/>
            <person name="Andreopoulos B."/>
            <person name="Baker S.E."/>
            <person name="Barry K."/>
            <person name="Bills G."/>
            <person name="Bluhm B.H."/>
            <person name="Cannon C."/>
            <person name="Castanera R."/>
            <person name="Culley D.E."/>
            <person name="Daum C."/>
            <person name="Ezra D."/>
            <person name="Gonzalez J.B."/>
            <person name="Henrissat B."/>
            <person name="Kuo A."/>
            <person name="Liang C."/>
            <person name="Lipzen A."/>
            <person name="Lutzoni F."/>
            <person name="Magnuson J."/>
            <person name="Mondo S."/>
            <person name="Nolan M."/>
            <person name="Ohm R."/>
            <person name="Pangilinan J."/>
            <person name="Park H.-J."/>
            <person name="Ramirez L."/>
            <person name="Alfaro M."/>
            <person name="Sun H."/>
            <person name="Tritt A."/>
            <person name="Yoshinaga Y."/>
            <person name="Zwiers L.-H."/>
            <person name="Turgeon B.G."/>
            <person name="Goodwin S.B."/>
            <person name="Spatafora J.W."/>
            <person name="Crous P.W."/>
            <person name="Grigoriev I.V."/>
        </authorList>
    </citation>
    <scope>NUCLEOTIDE SEQUENCE</scope>
    <source>
        <strain evidence="2">P77</strain>
    </source>
</reference>
<feature type="domain" description="Heterokaryon incompatibility" evidence="1">
    <location>
        <begin position="22"/>
        <end position="92"/>
    </location>
</feature>